<evidence type="ECO:0000256" key="1">
    <source>
        <dbReference type="ARBA" id="ARBA00004635"/>
    </source>
</evidence>
<protein>
    <recommendedName>
        <fullName evidence="10">NlpC/P60 domain-containing protein</fullName>
    </recommendedName>
</protein>
<feature type="domain" description="NlpC/P60" evidence="10">
    <location>
        <begin position="52"/>
        <end position="172"/>
    </location>
</feature>
<comment type="subcellular location">
    <subcellularLocation>
        <location evidence="1">Membrane</location>
        <topology evidence="1">Lipid-anchor</topology>
    </subcellularLocation>
</comment>
<dbReference type="GO" id="GO:0008234">
    <property type="term" value="F:cysteine-type peptidase activity"/>
    <property type="evidence" value="ECO:0007669"/>
    <property type="project" value="UniProtKB-KW"/>
</dbReference>
<dbReference type="GO" id="GO:0016020">
    <property type="term" value="C:membrane"/>
    <property type="evidence" value="ECO:0007669"/>
    <property type="project" value="UniProtKB-SubCell"/>
</dbReference>
<keyword evidence="8" id="KW-0564">Palmitate</keyword>
<evidence type="ECO:0000259" key="10">
    <source>
        <dbReference type="PROSITE" id="PS51935"/>
    </source>
</evidence>
<evidence type="ECO:0000256" key="6">
    <source>
        <dbReference type="ARBA" id="ARBA00022807"/>
    </source>
</evidence>
<dbReference type="InterPro" id="IPR000064">
    <property type="entry name" value="NLP_P60_dom"/>
</dbReference>
<accession>A0A0J1JXH2</accession>
<evidence type="ECO:0000256" key="7">
    <source>
        <dbReference type="ARBA" id="ARBA00023136"/>
    </source>
</evidence>
<dbReference type="PANTHER" id="PTHR47360:SF3">
    <property type="entry name" value="MUREIN DD-ENDOPEPTIDASE MEPS_MUREIN LD-CARBOXYPEPTIDASE"/>
    <property type="match status" value="1"/>
</dbReference>
<evidence type="ECO:0000256" key="8">
    <source>
        <dbReference type="ARBA" id="ARBA00023139"/>
    </source>
</evidence>
<dbReference type="Pfam" id="PF00877">
    <property type="entry name" value="NLPC_P60"/>
    <property type="match status" value="1"/>
</dbReference>
<dbReference type="EMBL" id="LDOT01000007">
    <property type="protein sequence ID" value="KLV06992.1"/>
    <property type="molecule type" value="Genomic_DNA"/>
</dbReference>
<comment type="caution">
    <text evidence="11">The sequence shown here is derived from an EMBL/GenBank/DDBJ whole genome shotgun (WGS) entry which is preliminary data.</text>
</comment>
<dbReference type="PROSITE" id="PS51935">
    <property type="entry name" value="NLPC_P60"/>
    <property type="match status" value="1"/>
</dbReference>
<evidence type="ECO:0000313" key="12">
    <source>
        <dbReference type="Proteomes" id="UP000036097"/>
    </source>
</evidence>
<evidence type="ECO:0000256" key="4">
    <source>
        <dbReference type="ARBA" id="ARBA00022729"/>
    </source>
</evidence>
<comment type="similarity">
    <text evidence="2">Belongs to the peptidase C40 family.</text>
</comment>
<keyword evidence="12" id="KW-1185">Reference proteome</keyword>
<evidence type="ECO:0000256" key="2">
    <source>
        <dbReference type="ARBA" id="ARBA00007074"/>
    </source>
</evidence>
<dbReference type="STRING" id="1195763.ABT56_07545"/>
<name>A0A0J1JXH2_9GAMM</name>
<keyword evidence="9" id="KW-0449">Lipoprotein</keyword>
<sequence>MTVIRRFSPIVVIVLLAGCSSTPDNSSQNATDLSSQGVTAKRYDFIPLSVPLEGRSNLDNFYRYWRGAPYRLGGTTRAGIDCSAFVQKGVLELFKHDLPRTTEDQSKQGQWVAIDKLKHGDLVFFKTGRSLRHVGIYLGDAQFLHASTSQGVIISSLKNPYWRSVYWQARRL</sequence>
<organism evidence="11 12">
    <name type="scientific">Photobacterium aquae</name>
    <dbReference type="NCBI Taxonomy" id="1195763"/>
    <lineage>
        <taxon>Bacteria</taxon>
        <taxon>Pseudomonadati</taxon>
        <taxon>Pseudomonadota</taxon>
        <taxon>Gammaproteobacteria</taxon>
        <taxon>Vibrionales</taxon>
        <taxon>Vibrionaceae</taxon>
        <taxon>Photobacterium</taxon>
    </lineage>
</organism>
<dbReference type="OrthoDB" id="9807055at2"/>
<dbReference type="GO" id="GO:0006508">
    <property type="term" value="P:proteolysis"/>
    <property type="evidence" value="ECO:0007669"/>
    <property type="project" value="UniProtKB-KW"/>
</dbReference>
<proteinExistence type="inferred from homology"/>
<dbReference type="PATRIC" id="fig|1195763.3.peg.1615"/>
<keyword evidence="4" id="KW-0732">Signal</keyword>
<dbReference type="InterPro" id="IPR052062">
    <property type="entry name" value="Murein_DD/LD_carboxypeptidase"/>
</dbReference>
<keyword evidence="6" id="KW-0788">Thiol protease</keyword>
<keyword evidence="5" id="KW-0378">Hydrolase</keyword>
<evidence type="ECO:0000256" key="9">
    <source>
        <dbReference type="ARBA" id="ARBA00023288"/>
    </source>
</evidence>
<evidence type="ECO:0000256" key="3">
    <source>
        <dbReference type="ARBA" id="ARBA00022670"/>
    </source>
</evidence>
<dbReference type="SUPFAM" id="SSF54001">
    <property type="entry name" value="Cysteine proteinases"/>
    <property type="match status" value="1"/>
</dbReference>
<evidence type="ECO:0000256" key="5">
    <source>
        <dbReference type="ARBA" id="ARBA00022801"/>
    </source>
</evidence>
<keyword evidence="7" id="KW-0472">Membrane</keyword>
<keyword evidence="3" id="KW-0645">Protease</keyword>
<dbReference type="Gene3D" id="3.90.1720.10">
    <property type="entry name" value="endopeptidase domain like (from Nostoc punctiforme)"/>
    <property type="match status" value="1"/>
</dbReference>
<dbReference type="Proteomes" id="UP000036097">
    <property type="component" value="Unassembled WGS sequence"/>
</dbReference>
<dbReference type="RefSeq" id="WP_084722187.1">
    <property type="nucleotide sequence ID" value="NZ_LDOT01000007.1"/>
</dbReference>
<reference evidence="11 12" key="1">
    <citation type="submission" date="2015-05" db="EMBL/GenBank/DDBJ databases">
        <title>Photobacterium galathea sp. nov.</title>
        <authorList>
            <person name="Machado H."/>
            <person name="Gram L."/>
        </authorList>
    </citation>
    <scope>NUCLEOTIDE SEQUENCE [LARGE SCALE GENOMIC DNA]</scope>
    <source>
        <strain evidence="11 12">CGMCC 1.12159</strain>
    </source>
</reference>
<dbReference type="PROSITE" id="PS51257">
    <property type="entry name" value="PROKAR_LIPOPROTEIN"/>
    <property type="match status" value="1"/>
</dbReference>
<dbReference type="PANTHER" id="PTHR47360">
    <property type="entry name" value="MUREIN DD-ENDOPEPTIDASE MEPS/MUREIN LD-CARBOXYPEPTIDASE"/>
    <property type="match status" value="1"/>
</dbReference>
<evidence type="ECO:0000313" key="11">
    <source>
        <dbReference type="EMBL" id="KLV06992.1"/>
    </source>
</evidence>
<dbReference type="InterPro" id="IPR038765">
    <property type="entry name" value="Papain-like_cys_pep_sf"/>
</dbReference>
<dbReference type="AlphaFoldDB" id="A0A0J1JXH2"/>
<gene>
    <name evidence="11" type="ORF">ABT56_07545</name>
</gene>